<sequence length="221" mass="25135">MASADSLDDDFYVEDINDTNPVSDGEGKDDSDVKESAETKSTKTKEKKDKKKKKPKAERPHMSFESLGVEISPNPELDDPSISKLIDQLYLDAPKPLYVKSHTKLKVLIISSSALRCLEIFKQVREKAKTIKLFARHLKINDQIESLKKEPFLVGVGTPGRIRKIIEQDKDAIRVNRVEYVIVDNWVDSKNFNILDNNETREDTLHLVSLFKESALGIHML</sequence>
<dbReference type="PANTHER" id="PTHR24030:SF0">
    <property type="entry name" value="PROTEIN CMSS1"/>
    <property type="match status" value="1"/>
</dbReference>
<feature type="compositionally biased region" description="Acidic residues" evidence="1">
    <location>
        <begin position="1"/>
        <end position="17"/>
    </location>
</feature>
<proteinExistence type="predicted"/>
<keyword evidence="3" id="KW-1185">Reference proteome</keyword>
<protein>
    <submittedName>
        <fullName evidence="2">Cms1 ribosomal small subunit</fullName>
    </submittedName>
</protein>
<feature type="compositionally biased region" description="Basic and acidic residues" evidence="1">
    <location>
        <begin position="25"/>
        <end position="47"/>
    </location>
</feature>
<dbReference type="AlphaFoldDB" id="A0AAD5Y181"/>
<name>A0AAD5Y181_9FUNG</name>
<dbReference type="GO" id="GO:0030686">
    <property type="term" value="C:90S preribosome"/>
    <property type="evidence" value="ECO:0007669"/>
    <property type="project" value="TreeGrafter"/>
</dbReference>
<organism evidence="2 3">
    <name type="scientific">Boothiomyces macroporosus</name>
    <dbReference type="NCBI Taxonomy" id="261099"/>
    <lineage>
        <taxon>Eukaryota</taxon>
        <taxon>Fungi</taxon>
        <taxon>Fungi incertae sedis</taxon>
        <taxon>Chytridiomycota</taxon>
        <taxon>Chytridiomycota incertae sedis</taxon>
        <taxon>Chytridiomycetes</taxon>
        <taxon>Rhizophydiales</taxon>
        <taxon>Terramycetaceae</taxon>
        <taxon>Boothiomyces</taxon>
    </lineage>
</organism>
<dbReference type="Proteomes" id="UP001210925">
    <property type="component" value="Unassembled WGS sequence"/>
</dbReference>
<dbReference type="Pfam" id="PF14617">
    <property type="entry name" value="CMS1"/>
    <property type="match status" value="1"/>
</dbReference>
<accession>A0AAD5Y181</accession>
<dbReference type="EMBL" id="JADGKB010000101">
    <property type="protein sequence ID" value="KAJ3253744.1"/>
    <property type="molecule type" value="Genomic_DNA"/>
</dbReference>
<dbReference type="GO" id="GO:0005634">
    <property type="term" value="C:nucleus"/>
    <property type="evidence" value="ECO:0007669"/>
    <property type="project" value="TreeGrafter"/>
</dbReference>
<evidence type="ECO:0000256" key="1">
    <source>
        <dbReference type="SAM" id="MobiDB-lite"/>
    </source>
</evidence>
<dbReference type="PANTHER" id="PTHR24030">
    <property type="entry name" value="PROTEIN CMSS1"/>
    <property type="match status" value="1"/>
</dbReference>
<reference evidence="2" key="1">
    <citation type="submission" date="2020-05" db="EMBL/GenBank/DDBJ databases">
        <title>Phylogenomic resolution of chytrid fungi.</title>
        <authorList>
            <person name="Stajich J.E."/>
            <person name="Amses K."/>
            <person name="Simmons R."/>
            <person name="Seto K."/>
            <person name="Myers J."/>
            <person name="Bonds A."/>
            <person name="Quandt C.A."/>
            <person name="Barry K."/>
            <person name="Liu P."/>
            <person name="Grigoriev I."/>
            <person name="Longcore J.E."/>
            <person name="James T.Y."/>
        </authorList>
    </citation>
    <scope>NUCLEOTIDE SEQUENCE</scope>
    <source>
        <strain evidence="2">PLAUS21</strain>
    </source>
</reference>
<comment type="caution">
    <text evidence="2">The sequence shown here is derived from an EMBL/GenBank/DDBJ whole genome shotgun (WGS) entry which is preliminary data.</text>
</comment>
<gene>
    <name evidence="2" type="primary">CMSS1</name>
    <name evidence="2" type="ORF">HK103_000336</name>
</gene>
<evidence type="ECO:0000313" key="2">
    <source>
        <dbReference type="EMBL" id="KAJ3253744.1"/>
    </source>
</evidence>
<evidence type="ECO:0000313" key="3">
    <source>
        <dbReference type="Proteomes" id="UP001210925"/>
    </source>
</evidence>
<dbReference type="Gene3D" id="3.40.50.300">
    <property type="entry name" value="P-loop containing nucleotide triphosphate hydrolases"/>
    <property type="match status" value="1"/>
</dbReference>
<dbReference type="InterPro" id="IPR027417">
    <property type="entry name" value="P-loop_NTPase"/>
</dbReference>
<dbReference type="InterPro" id="IPR032704">
    <property type="entry name" value="Cms1"/>
</dbReference>
<feature type="region of interest" description="Disordered" evidence="1">
    <location>
        <begin position="1"/>
        <end position="70"/>
    </location>
</feature>